<dbReference type="Proteomes" id="UP001162834">
    <property type="component" value="Chromosome"/>
</dbReference>
<dbReference type="GO" id="GO:0017168">
    <property type="term" value="F:5-oxoprolinase (ATP-hydrolyzing) activity"/>
    <property type="evidence" value="ECO:0007669"/>
    <property type="project" value="TreeGrafter"/>
</dbReference>
<feature type="domain" description="Hydantoinase B/oxoprolinase" evidence="1">
    <location>
        <begin position="46"/>
        <end position="561"/>
    </location>
</feature>
<reference evidence="2" key="1">
    <citation type="journal article" date="2022" name="Int. J. Syst. Evol. Microbiol.">
        <title>Pseudomonas aegrilactucae sp. nov. and Pseudomonas morbosilactucae sp. nov., pathogens causing bacterial rot of lettuce in Japan.</title>
        <authorList>
            <person name="Sawada H."/>
            <person name="Fujikawa T."/>
            <person name="Satou M."/>
        </authorList>
    </citation>
    <scope>NUCLEOTIDE SEQUENCE</scope>
    <source>
        <strain evidence="2">0166_1</strain>
    </source>
</reference>
<evidence type="ECO:0000313" key="2">
    <source>
        <dbReference type="EMBL" id="UGS38306.1"/>
    </source>
</evidence>
<dbReference type="KEGG" id="sbae:DSM104329_04730"/>
<organism evidence="2 3">
    <name type="scientific">Capillimicrobium parvum</name>
    <dbReference type="NCBI Taxonomy" id="2884022"/>
    <lineage>
        <taxon>Bacteria</taxon>
        <taxon>Bacillati</taxon>
        <taxon>Actinomycetota</taxon>
        <taxon>Thermoleophilia</taxon>
        <taxon>Solirubrobacterales</taxon>
        <taxon>Capillimicrobiaceae</taxon>
        <taxon>Capillimicrobium</taxon>
    </lineage>
</organism>
<dbReference type="AlphaFoldDB" id="A0A9E6Y1N1"/>
<accession>A0A9E6Y1N1</accession>
<dbReference type="PANTHER" id="PTHR11365">
    <property type="entry name" value="5-OXOPROLINASE RELATED"/>
    <property type="match status" value="1"/>
</dbReference>
<dbReference type="InterPro" id="IPR003692">
    <property type="entry name" value="Hydantoinase_B"/>
</dbReference>
<evidence type="ECO:0000313" key="3">
    <source>
        <dbReference type="Proteomes" id="UP001162834"/>
    </source>
</evidence>
<keyword evidence="3" id="KW-1185">Reference proteome</keyword>
<dbReference type="RefSeq" id="WP_259312331.1">
    <property type="nucleotide sequence ID" value="NZ_CP087164.1"/>
</dbReference>
<dbReference type="InterPro" id="IPR045079">
    <property type="entry name" value="Oxoprolinase-like"/>
</dbReference>
<sequence>MAIDTDQFMIDESRYGTSDYAPRRKADFQRDDADWPRIETLKGNIDSVTLDVLEWALEAAIDEGEAAVERTAVSTIIREQHDYRASINTLDCNSVTRVSWAATADPIRNYFSLDQINPGDVFLYNDIHESSATIGHLPDFCVVVPIFSDARLIGFAQIFGHCNDVGGVVAGSWPLTSTTVFEEGIQCPPIKFYDRGQRNEEAWKIILRNSRYPDDLRGDIDAFVGAARIIQRRVEELCRRYGTDVVEAGFYRIIERCEEIVREEALPHIPNGEYVGEDFLETDGIDLEKPVKLMLTVRKDPDKLIVDFAGTDPQTPGPVNWVMDGRHYSKWLGGFVKAQVPGMIVNEGMTNVFKCYLPPRTVLSAEYPAAGADRMDCMLRMIGAYTAAMAKATNGQMVGDAQCIQLYGFFGKDLDGKDFLYREIFGAGSGARPFADGTDTVDLVPESKNLPTEFIEQRFPVLVRRVGMFQDSGGPGAFRGGLGYLKDVEILVDGHFLTVSYRTIFSCFGVNGGMAGRSGGALVNPGTPQEQHILYKREAIPVKAGDVVRILTPGGGGWGDPLARVPEMVRLDVQRGLVSLGRARDDYGVVLQMVDDPARRYEVDEAETETLRADRKASRPPLKMINRGPHAEQLIREGRITVSDFDYPAQFDEAAYLEAVAS</sequence>
<protein>
    <recommendedName>
        <fullName evidence="1">Hydantoinase B/oxoprolinase domain-containing protein</fullName>
    </recommendedName>
</protein>
<dbReference type="GO" id="GO:0005829">
    <property type="term" value="C:cytosol"/>
    <property type="evidence" value="ECO:0007669"/>
    <property type="project" value="TreeGrafter"/>
</dbReference>
<dbReference type="PANTHER" id="PTHR11365:SF23">
    <property type="entry name" value="HYPOTHETICAL 5-OXOPROLINASE (EUROFUNG)-RELATED"/>
    <property type="match status" value="1"/>
</dbReference>
<proteinExistence type="predicted"/>
<dbReference type="EMBL" id="CP087164">
    <property type="protein sequence ID" value="UGS38306.1"/>
    <property type="molecule type" value="Genomic_DNA"/>
</dbReference>
<evidence type="ECO:0000259" key="1">
    <source>
        <dbReference type="Pfam" id="PF02538"/>
    </source>
</evidence>
<dbReference type="GO" id="GO:0006749">
    <property type="term" value="P:glutathione metabolic process"/>
    <property type="evidence" value="ECO:0007669"/>
    <property type="project" value="TreeGrafter"/>
</dbReference>
<name>A0A9E6Y1N1_9ACTN</name>
<gene>
    <name evidence="2" type="ORF">DSM104329_04730</name>
</gene>
<dbReference type="Pfam" id="PF02538">
    <property type="entry name" value="Hydantoinase_B"/>
    <property type="match status" value="1"/>
</dbReference>